<keyword evidence="3" id="KW-0520">NAD</keyword>
<keyword evidence="4" id="KW-0456">Lyase</keyword>
<evidence type="ECO:0000256" key="3">
    <source>
        <dbReference type="ARBA" id="ARBA00023027"/>
    </source>
</evidence>
<evidence type="ECO:0000256" key="1">
    <source>
        <dbReference type="ARBA" id="ARBA00001911"/>
    </source>
</evidence>
<reference evidence="6 7" key="1">
    <citation type="submission" date="2019-07" db="EMBL/GenBank/DDBJ databases">
        <title>Whole genome shotgun sequence of Streptococcus oligofermentans NBRC 106105.</title>
        <authorList>
            <person name="Hosoyama A."/>
            <person name="Uohara A."/>
            <person name="Ohji S."/>
            <person name="Ichikawa N."/>
        </authorList>
    </citation>
    <scope>NUCLEOTIDE SEQUENCE [LARGE SCALE GENOMIC DNA]</scope>
    <source>
        <strain evidence="6 7">NBRC 106105</strain>
    </source>
</reference>
<dbReference type="InterPro" id="IPR044516">
    <property type="entry name" value="UXS-like"/>
</dbReference>
<evidence type="ECO:0000313" key="7">
    <source>
        <dbReference type="Proteomes" id="UP000321868"/>
    </source>
</evidence>
<dbReference type="Proteomes" id="UP000321868">
    <property type="component" value="Unassembled WGS sequence"/>
</dbReference>
<dbReference type="InterPro" id="IPR001509">
    <property type="entry name" value="Epimerase_deHydtase"/>
</dbReference>
<dbReference type="GO" id="GO:0042732">
    <property type="term" value="P:D-xylose metabolic process"/>
    <property type="evidence" value="ECO:0007669"/>
    <property type="project" value="InterPro"/>
</dbReference>
<dbReference type="Pfam" id="PF01370">
    <property type="entry name" value="Epimerase"/>
    <property type="match status" value="1"/>
</dbReference>
<dbReference type="AlphaFoldDB" id="A0A512ACF9"/>
<organism evidence="6 7">
    <name type="scientific">Streptococcus cristatus</name>
    <dbReference type="NCBI Taxonomy" id="45634"/>
    <lineage>
        <taxon>Bacteria</taxon>
        <taxon>Bacillati</taxon>
        <taxon>Bacillota</taxon>
        <taxon>Bacilli</taxon>
        <taxon>Lactobacillales</taxon>
        <taxon>Streptococcaceae</taxon>
        <taxon>Streptococcus</taxon>
    </lineage>
</organism>
<dbReference type="GO" id="GO:0070403">
    <property type="term" value="F:NAD+ binding"/>
    <property type="evidence" value="ECO:0007669"/>
    <property type="project" value="InterPro"/>
</dbReference>
<dbReference type="SUPFAM" id="SSF51735">
    <property type="entry name" value="NAD(P)-binding Rossmann-fold domains"/>
    <property type="match status" value="1"/>
</dbReference>
<dbReference type="GO" id="GO:0048040">
    <property type="term" value="F:UDP-glucuronate decarboxylase activity"/>
    <property type="evidence" value="ECO:0007669"/>
    <property type="project" value="TreeGrafter"/>
</dbReference>
<evidence type="ECO:0000256" key="2">
    <source>
        <dbReference type="ARBA" id="ARBA00022793"/>
    </source>
</evidence>
<protein>
    <submittedName>
        <fullName evidence="6">Nucleotide sugar dehydratase</fullName>
    </submittedName>
</protein>
<name>A0A512ACF9_STRCR</name>
<gene>
    <name evidence="6" type="ORF">SOL01_12670</name>
</gene>
<sequence length="352" mass="39454">MKNSIIDEDIKHLVSSSSILEMLNKETFLITGATGLLGNQIVRTLLEVNRQKNVQIRVLAVVRNIQKAYKQFSDLLENSSLVLLEADILSEINIDEPIDYIIHGASVTDSASFVTTPVDTIRTAMTGTENMLELARKHPIKGFLYLSSLEVYGITDPDLDTILETDSGYLDSMSVRSSYSESKRMAECLCVAYLKQYQVPIRVARLTQTFGPGVSYLDNRVFAQFARSVIEGKDIVLRTLGETVRSYCYTMDAVNALFYILLKGISGEAYNVANKTTAISIRNMAELVLELDRQNKAKLIFDIVENPEQIGYNPVMKIRLDTSKLESLGWKAEVGLADMYRRLISSMKSQCL</sequence>
<evidence type="ECO:0000313" key="6">
    <source>
        <dbReference type="EMBL" id="GEN97393.1"/>
    </source>
</evidence>
<dbReference type="PANTHER" id="PTHR43078">
    <property type="entry name" value="UDP-GLUCURONIC ACID DECARBOXYLASE-RELATED"/>
    <property type="match status" value="1"/>
</dbReference>
<dbReference type="EMBL" id="BJYQ01000078">
    <property type="protein sequence ID" value="GEN97393.1"/>
    <property type="molecule type" value="Genomic_DNA"/>
</dbReference>
<evidence type="ECO:0000256" key="4">
    <source>
        <dbReference type="ARBA" id="ARBA00023239"/>
    </source>
</evidence>
<keyword evidence="2" id="KW-0210">Decarboxylase</keyword>
<comment type="cofactor">
    <cofactor evidence="1">
        <name>NAD(+)</name>
        <dbReference type="ChEBI" id="CHEBI:57540"/>
    </cofactor>
</comment>
<evidence type="ECO:0000259" key="5">
    <source>
        <dbReference type="Pfam" id="PF01370"/>
    </source>
</evidence>
<dbReference type="Gene3D" id="3.40.50.720">
    <property type="entry name" value="NAD(P)-binding Rossmann-like Domain"/>
    <property type="match status" value="1"/>
</dbReference>
<dbReference type="InterPro" id="IPR036291">
    <property type="entry name" value="NAD(P)-bd_dom_sf"/>
</dbReference>
<dbReference type="GO" id="GO:0005737">
    <property type="term" value="C:cytoplasm"/>
    <property type="evidence" value="ECO:0007669"/>
    <property type="project" value="TreeGrafter"/>
</dbReference>
<dbReference type="PANTHER" id="PTHR43078:SF6">
    <property type="entry name" value="UDP-GLUCURONIC ACID DECARBOXYLASE 1"/>
    <property type="match status" value="1"/>
</dbReference>
<comment type="caution">
    <text evidence="6">The sequence shown here is derived from an EMBL/GenBank/DDBJ whole genome shotgun (WGS) entry which is preliminary data.</text>
</comment>
<feature type="domain" description="NAD-dependent epimerase/dehydratase" evidence="5">
    <location>
        <begin position="29"/>
        <end position="273"/>
    </location>
</feature>
<proteinExistence type="predicted"/>
<dbReference type="RefSeq" id="WP_015605926.1">
    <property type="nucleotide sequence ID" value="NZ_BJYQ01000078.1"/>
</dbReference>
<accession>A0A512ACF9</accession>
<dbReference type="OrthoDB" id="9771073at2"/>